<dbReference type="GeneID" id="19153287"/>
<dbReference type="KEGG" id="bze:COCCADRAFT_92007"/>
<dbReference type="OrthoDB" id="10438938at2759"/>
<dbReference type="Proteomes" id="UP000053841">
    <property type="component" value="Unassembled WGS sequence"/>
</dbReference>
<protein>
    <recommendedName>
        <fullName evidence="4">Transmembrane protein</fullName>
    </recommendedName>
</protein>
<keyword evidence="3" id="KW-1185">Reference proteome</keyword>
<dbReference type="RefSeq" id="XP_007710720.1">
    <property type="nucleotide sequence ID" value="XM_007712530.1"/>
</dbReference>
<organism evidence="2 3">
    <name type="scientific">Cochliobolus carbonum (strain 26-R-13)</name>
    <name type="common">Maize leaf spot fungus</name>
    <name type="synonym">Bipolaris zeicola</name>
    <dbReference type="NCBI Taxonomy" id="930089"/>
    <lineage>
        <taxon>Eukaryota</taxon>
        <taxon>Fungi</taxon>
        <taxon>Dikarya</taxon>
        <taxon>Ascomycota</taxon>
        <taxon>Pezizomycotina</taxon>
        <taxon>Dothideomycetes</taxon>
        <taxon>Pleosporomycetidae</taxon>
        <taxon>Pleosporales</taxon>
        <taxon>Pleosporineae</taxon>
        <taxon>Pleosporaceae</taxon>
        <taxon>Bipolaris</taxon>
    </lineage>
</organism>
<dbReference type="HOGENOM" id="CLU_1906385_0_0_1"/>
<feature type="transmembrane region" description="Helical" evidence="1">
    <location>
        <begin position="84"/>
        <end position="106"/>
    </location>
</feature>
<evidence type="ECO:0000313" key="3">
    <source>
        <dbReference type="Proteomes" id="UP000053841"/>
    </source>
</evidence>
<accession>W6YU08</accession>
<feature type="transmembrane region" description="Helical" evidence="1">
    <location>
        <begin position="20"/>
        <end position="39"/>
    </location>
</feature>
<dbReference type="EMBL" id="KI964582">
    <property type="protein sequence ID" value="EUC35001.1"/>
    <property type="molecule type" value="Genomic_DNA"/>
</dbReference>
<keyword evidence="1" id="KW-0812">Transmembrane</keyword>
<gene>
    <name evidence="2" type="ORF">COCCADRAFT_92007</name>
</gene>
<dbReference type="AlphaFoldDB" id="W6YU08"/>
<evidence type="ECO:0000256" key="1">
    <source>
        <dbReference type="SAM" id="Phobius"/>
    </source>
</evidence>
<proteinExistence type="predicted"/>
<sequence>MAKSNRLPRRVRLGAVSIRFPEAHFSWAPQGMMSMFLAFGSSSSSLLQTYLDVVVVRPFWVFFSIGTGTSCLSCFFCRKLYTSLLLVFLLFGGRGGRNLYCLLVFYPFRYEGIDRTGDKIHC</sequence>
<reference evidence="2 3" key="1">
    <citation type="journal article" date="2013" name="PLoS Genet.">
        <title>Comparative genome structure, secondary metabolite, and effector coding capacity across Cochliobolus pathogens.</title>
        <authorList>
            <person name="Condon B.J."/>
            <person name="Leng Y."/>
            <person name="Wu D."/>
            <person name="Bushley K.E."/>
            <person name="Ohm R.A."/>
            <person name="Otillar R."/>
            <person name="Martin J."/>
            <person name="Schackwitz W."/>
            <person name="Grimwood J."/>
            <person name="MohdZainudin N."/>
            <person name="Xue C."/>
            <person name="Wang R."/>
            <person name="Manning V.A."/>
            <person name="Dhillon B."/>
            <person name="Tu Z.J."/>
            <person name="Steffenson B.J."/>
            <person name="Salamov A."/>
            <person name="Sun H."/>
            <person name="Lowry S."/>
            <person name="LaButti K."/>
            <person name="Han J."/>
            <person name="Copeland A."/>
            <person name="Lindquist E."/>
            <person name="Barry K."/>
            <person name="Schmutz J."/>
            <person name="Baker S.E."/>
            <person name="Ciuffetti L.M."/>
            <person name="Grigoriev I.V."/>
            <person name="Zhong S."/>
            <person name="Turgeon B.G."/>
        </authorList>
    </citation>
    <scope>NUCLEOTIDE SEQUENCE [LARGE SCALE GENOMIC DNA]</scope>
    <source>
        <strain evidence="2 3">26-R-13</strain>
    </source>
</reference>
<keyword evidence="1" id="KW-0472">Membrane</keyword>
<feature type="transmembrane region" description="Helical" evidence="1">
    <location>
        <begin position="59"/>
        <end position="77"/>
    </location>
</feature>
<keyword evidence="1" id="KW-1133">Transmembrane helix</keyword>
<name>W6YU08_COCC2</name>
<evidence type="ECO:0000313" key="2">
    <source>
        <dbReference type="EMBL" id="EUC35001.1"/>
    </source>
</evidence>
<evidence type="ECO:0008006" key="4">
    <source>
        <dbReference type="Google" id="ProtNLM"/>
    </source>
</evidence>